<evidence type="ECO:0000313" key="4">
    <source>
        <dbReference type="EMBL" id="CAB4212906.1"/>
    </source>
</evidence>
<evidence type="ECO:0000313" key="3">
    <source>
        <dbReference type="EMBL" id="CAB4197341.1"/>
    </source>
</evidence>
<dbReference type="EMBL" id="LR796848">
    <property type="protein sequence ID" value="CAB4170126.1"/>
    <property type="molecule type" value="Genomic_DNA"/>
</dbReference>
<evidence type="ECO:0000313" key="2">
    <source>
        <dbReference type="EMBL" id="CAB4182922.1"/>
    </source>
</evidence>
<dbReference type="EMBL" id="LR797266">
    <property type="protein sequence ID" value="CAB4197341.1"/>
    <property type="molecule type" value="Genomic_DNA"/>
</dbReference>
<organism evidence="4">
    <name type="scientific">uncultured Caudovirales phage</name>
    <dbReference type="NCBI Taxonomy" id="2100421"/>
    <lineage>
        <taxon>Viruses</taxon>
        <taxon>Duplodnaviria</taxon>
        <taxon>Heunggongvirae</taxon>
        <taxon>Uroviricota</taxon>
        <taxon>Caudoviricetes</taxon>
        <taxon>Peduoviridae</taxon>
        <taxon>Maltschvirus</taxon>
        <taxon>Maltschvirus maltsch</taxon>
    </lineage>
</organism>
<sequence>MRRYPNRYGANVASGTTTDEAVVTDDIGTLSSKLRGLVKWAFERMPTSLGQKVATDSLPVVLASDQPAITVSTEGLTNAQLRATPVPISGTVTTGGLTDTQLRASVVPVSLPSTEIADTLVNILAELRVQNTILHCTLNSRDDLARLRNDALNNTIN</sequence>
<reference evidence="4" key="1">
    <citation type="submission" date="2020-05" db="EMBL/GenBank/DDBJ databases">
        <authorList>
            <person name="Chiriac C."/>
            <person name="Salcher M."/>
            <person name="Ghai R."/>
            <person name="Kavagutti S V."/>
        </authorList>
    </citation>
    <scope>NUCLEOTIDE SEQUENCE</scope>
</reference>
<accession>A0A6J5SFE3</accession>
<dbReference type="EMBL" id="LR797043">
    <property type="protein sequence ID" value="CAB4182922.1"/>
    <property type="molecule type" value="Genomic_DNA"/>
</dbReference>
<gene>
    <name evidence="2" type="ORF">UFOVP1080_28</name>
    <name evidence="3" type="ORF">UFOVP1321_16</name>
    <name evidence="4" type="ORF">UFOVP1432_47</name>
    <name evidence="5" type="ORF">UFOVP1528_35</name>
    <name evidence="1" type="ORF">UFOVP905_40</name>
</gene>
<proteinExistence type="predicted"/>
<protein>
    <submittedName>
        <fullName evidence="4">Uncharacterized protein</fullName>
    </submittedName>
</protein>
<dbReference type="EMBL" id="LR797390">
    <property type="protein sequence ID" value="CAB4212906.1"/>
    <property type="molecule type" value="Genomic_DNA"/>
</dbReference>
<name>A0A6J5SFE3_9CAUD</name>
<evidence type="ECO:0000313" key="1">
    <source>
        <dbReference type="EMBL" id="CAB4170126.1"/>
    </source>
</evidence>
<evidence type="ECO:0000313" key="5">
    <source>
        <dbReference type="EMBL" id="CAB5227407.1"/>
    </source>
</evidence>
<dbReference type="EMBL" id="LR798375">
    <property type="protein sequence ID" value="CAB5227407.1"/>
    <property type="molecule type" value="Genomic_DNA"/>
</dbReference>